<dbReference type="GO" id="GO:0008324">
    <property type="term" value="F:monoatomic cation transmembrane transporter activity"/>
    <property type="evidence" value="ECO:0007669"/>
    <property type="project" value="InterPro"/>
</dbReference>
<dbReference type="PROSITE" id="PS51371">
    <property type="entry name" value="CBS"/>
    <property type="match status" value="1"/>
</dbReference>
<proteinExistence type="inferred from homology"/>
<accession>A0A1F6DDZ6</accession>
<evidence type="ECO:0000256" key="5">
    <source>
        <dbReference type="ARBA" id="ARBA00022842"/>
    </source>
</evidence>
<evidence type="ECO:0000256" key="4">
    <source>
        <dbReference type="ARBA" id="ARBA00022692"/>
    </source>
</evidence>
<feature type="transmembrane region" description="Helical" evidence="9">
    <location>
        <begin position="262"/>
        <end position="280"/>
    </location>
</feature>
<dbReference type="InterPro" id="IPR006667">
    <property type="entry name" value="SLC41_membr_dom"/>
</dbReference>
<dbReference type="SUPFAM" id="SSF54631">
    <property type="entry name" value="CBS-domain pair"/>
    <property type="match status" value="1"/>
</dbReference>
<keyword evidence="7 9" id="KW-0472">Membrane</keyword>
<keyword evidence="4 9" id="KW-0812">Transmembrane</keyword>
<feature type="transmembrane region" description="Helical" evidence="9">
    <location>
        <begin position="363"/>
        <end position="387"/>
    </location>
</feature>
<keyword evidence="8" id="KW-0129">CBS domain</keyword>
<dbReference type="Pfam" id="PF01769">
    <property type="entry name" value="MgtE"/>
    <property type="match status" value="1"/>
</dbReference>
<gene>
    <name evidence="11" type="ORF">A3C89_00330</name>
</gene>
<keyword evidence="6 9" id="KW-1133">Transmembrane helix</keyword>
<dbReference type="GO" id="GO:0016020">
    <property type="term" value="C:membrane"/>
    <property type="evidence" value="ECO:0007669"/>
    <property type="project" value="UniProtKB-SubCell"/>
</dbReference>
<dbReference type="PANTHER" id="PTHR41394">
    <property type="entry name" value="MAGNESIUM TRANSPORTER MGTE"/>
    <property type="match status" value="1"/>
</dbReference>
<dbReference type="AlphaFoldDB" id="A0A1F6DDZ6"/>
<evidence type="ECO:0000256" key="3">
    <source>
        <dbReference type="ARBA" id="ARBA00022448"/>
    </source>
</evidence>
<dbReference type="SUPFAM" id="SSF161093">
    <property type="entry name" value="MgtE membrane domain-like"/>
    <property type="match status" value="1"/>
</dbReference>
<dbReference type="Pfam" id="PF03448">
    <property type="entry name" value="MgtE_N"/>
    <property type="match status" value="1"/>
</dbReference>
<comment type="caution">
    <text evidence="11">The sequence shown here is derived from an EMBL/GenBank/DDBJ whole genome shotgun (WGS) entry which is preliminary data.</text>
</comment>
<dbReference type="InterPro" id="IPR036739">
    <property type="entry name" value="SLC41_membr_dom_sf"/>
</dbReference>
<dbReference type="Gene3D" id="1.10.357.20">
    <property type="entry name" value="SLC41 divalent cation transporters, integral membrane domain"/>
    <property type="match status" value="1"/>
</dbReference>
<keyword evidence="3" id="KW-0813">Transport</keyword>
<evidence type="ECO:0000256" key="8">
    <source>
        <dbReference type="PROSITE-ProRule" id="PRU00703"/>
    </source>
</evidence>
<evidence type="ECO:0000256" key="2">
    <source>
        <dbReference type="ARBA" id="ARBA00009749"/>
    </source>
</evidence>
<dbReference type="InterPro" id="IPR046342">
    <property type="entry name" value="CBS_dom_sf"/>
</dbReference>
<name>A0A1F6DDZ6_9BACT</name>
<dbReference type="InterPro" id="IPR006668">
    <property type="entry name" value="Mg_transptr_MgtE_intracell_dom"/>
</dbReference>
<dbReference type="EMBL" id="MFLF01000013">
    <property type="protein sequence ID" value="OGG59649.1"/>
    <property type="molecule type" value="Genomic_DNA"/>
</dbReference>
<dbReference type="Pfam" id="PF00571">
    <property type="entry name" value="CBS"/>
    <property type="match status" value="1"/>
</dbReference>
<sequence length="424" mass="46271">MKYHHDDPAVATHVAHVTHRKAERLTYLESLTPSMRMAVFNELSPTLQRDVLDHAPVPFVVQLIDHFDPDRAHVYLRRITSAARRTRITNELRRELKQKVEQFTAFHVRAAHELVHFNYILLPHTTTIEEAAEAIAVHRAETGRIPEVLVRKNGVCIGEIEPRALILHPNSEPLGHATTKIHTLPHTATATDVAALAMNSAIQKIVITDASDDSVVGIVYTHEIIDLFEEKPKESLYNFAGLEENEHPFDSAFRKVSARTKWLIVNLGTTFLAAFVITLFHSTLAAIAILAVFMPVISGMASNAGTQTFAVFIRGLTLGEITLKNALPALRNEILAVLMQGALHTSILTLITFVLGYGVGIGLVAGLAVAFGMFVGVIAGSLIPLILHKLGKDPALSSGIIITTFTDVAGLLALFGLAAIFLLS</sequence>
<feature type="transmembrane region" description="Helical" evidence="9">
    <location>
        <begin position="334"/>
        <end position="357"/>
    </location>
</feature>
<protein>
    <recommendedName>
        <fullName evidence="10">CBS domain-containing protein</fullName>
    </recommendedName>
</protein>
<dbReference type="Proteomes" id="UP000178794">
    <property type="component" value="Unassembled WGS sequence"/>
</dbReference>
<evidence type="ECO:0000259" key="10">
    <source>
        <dbReference type="PROSITE" id="PS51371"/>
    </source>
</evidence>
<keyword evidence="5" id="KW-0460">Magnesium</keyword>
<comment type="similarity">
    <text evidence="2">Belongs to the SLC41A transporter family.</text>
</comment>
<organism evidence="11 12">
    <name type="scientific">Candidatus Kaiserbacteria bacterium RIFCSPHIGHO2_02_FULL_50_50</name>
    <dbReference type="NCBI Taxonomy" id="1798492"/>
    <lineage>
        <taxon>Bacteria</taxon>
        <taxon>Candidatus Kaiseribacteriota</taxon>
    </lineage>
</organism>
<evidence type="ECO:0000256" key="1">
    <source>
        <dbReference type="ARBA" id="ARBA00004141"/>
    </source>
</evidence>
<dbReference type="STRING" id="1798492.A3C89_00330"/>
<reference evidence="11 12" key="1">
    <citation type="journal article" date="2016" name="Nat. Commun.">
        <title>Thousands of microbial genomes shed light on interconnected biogeochemical processes in an aquifer system.</title>
        <authorList>
            <person name="Anantharaman K."/>
            <person name="Brown C.T."/>
            <person name="Hug L.A."/>
            <person name="Sharon I."/>
            <person name="Castelle C.J."/>
            <person name="Probst A.J."/>
            <person name="Thomas B.C."/>
            <person name="Singh A."/>
            <person name="Wilkins M.J."/>
            <person name="Karaoz U."/>
            <person name="Brodie E.L."/>
            <person name="Williams K.H."/>
            <person name="Hubbard S.S."/>
            <person name="Banfield J.F."/>
        </authorList>
    </citation>
    <scope>NUCLEOTIDE SEQUENCE [LARGE SCALE GENOMIC DNA]</scope>
</reference>
<evidence type="ECO:0000256" key="9">
    <source>
        <dbReference type="SAM" id="Phobius"/>
    </source>
</evidence>
<evidence type="ECO:0000256" key="6">
    <source>
        <dbReference type="ARBA" id="ARBA00022989"/>
    </source>
</evidence>
<feature type="transmembrane region" description="Helical" evidence="9">
    <location>
        <begin position="399"/>
        <end position="423"/>
    </location>
</feature>
<dbReference type="InterPro" id="IPR000644">
    <property type="entry name" value="CBS_dom"/>
</dbReference>
<dbReference type="Gene3D" id="3.10.580.10">
    <property type="entry name" value="CBS-domain"/>
    <property type="match status" value="1"/>
</dbReference>
<feature type="domain" description="CBS" evidence="10">
    <location>
        <begin position="177"/>
        <end position="235"/>
    </location>
</feature>
<dbReference type="PANTHER" id="PTHR41394:SF5">
    <property type="entry name" value="SLC41A_MGTE INTEGRAL MEMBRANE DOMAIN-CONTAINING PROTEIN"/>
    <property type="match status" value="1"/>
</dbReference>
<comment type="subcellular location">
    <subcellularLocation>
        <location evidence="1">Membrane</location>
        <topology evidence="1">Multi-pass membrane protein</topology>
    </subcellularLocation>
</comment>
<evidence type="ECO:0000313" key="11">
    <source>
        <dbReference type="EMBL" id="OGG59649.1"/>
    </source>
</evidence>
<dbReference type="SUPFAM" id="SSF158791">
    <property type="entry name" value="MgtE N-terminal domain-like"/>
    <property type="match status" value="1"/>
</dbReference>
<evidence type="ECO:0000256" key="7">
    <source>
        <dbReference type="ARBA" id="ARBA00023136"/>
    </source>
</evidence>
<evidence type="ECO:0000313" key="12">
    <source>
        <dbReference type="Proteomes" id="UP000178794"/>
    </source>
</evidence>